<proteinExistence type="predicted"/>
<evidence type="ECO:0000313" key="1">
    <source>
        <dbReference type="EMBL" id="TQF17838.1"/>
    </source>
</evidence>
<dbReference type="RefSeq" id="WP_141640561.1">
    <property type="nucleotide sequence ID" value="NZ_VIFM01000003.1"/>
</dbReference>
<protein>
    <submittedName>
        <fullName evidence="1">Uncharacterized protein</fullName>
    </submittedName>
</protein>
<dbReference type="EMBL" id="VIFM01000003">
    <property type="protein sequence ID" value="TQF17838.1"/>
    <property type="molecule type" value="Genomic_DNA"/>
</dbReference>
<keyword evidence="2" id="KW-1185">Reference proteome</keyword>
<evidence type="ECO:0000313" key="2">
    <source>
        <dbReference type="Proteomes" id="UP000315369"/>
    </source>
</evidence>
<organism evidence="1 2">
    <name type="scientific">Myxococcus llanfairpwllgwyngyllgogerychwyrndrobwllllantysiliogogogochensis</name>
    <dbReference type="NCBI Taxonomy" id="2590453"/>
    <lineage>
        <taxon>Bacteria</taxon>
        <taxon>Pseudomonadati</taxon>
        <taxon>Myxococcota</taxon>
        <taxon>Myxococcia</taxon>
        <taxon>Myxococcales</taxon>
        <taxon>Cystobacterineae</taxon>
        <taxon>Myxococcaceae</taxon>
        <taxon>Myxococcus</taxon>
    </lineage>
</organism>
<accession>A0A540X9N8</accession>
<name>A0A540X9N8_9BACT</name>
<comment type="caution">
    <text evidence="1">The sequence shown here is derived from an EMBL/GenBank/DDBJ whole genome shotgun (WGS) entry which is preliminary data.</text>
</comment>
<gene>
    <name evidence="1" type="ORF">FJV41_01465</name>
</gene>
<dbReference type="OrthoDB" id="5526721at2"/>
<reference evidence="1 2" key="1">
    <citation type="submission" date="2019-06" db="EMBL/GenBank/DDBJ databases">
        <authorList>
            <person name="Livingstone P."/>
            <person name="Whitworth D."/>
        </authorList>
    </citation>
    <scope>NUCLEOTIDE SEQUENCE [LARGE SCALE GENOMIC DNA]</scope>
    <source>
        <strain evidence="1 2">AM401</strain>
    </source>
</reference>
<dbReference type="Proteomes" id="UP000315369">
    <property type="component" value="Unassembled WGS sequence"/>
</dbReference>
<dbReference type="AlphaFoldDB" id="A0A540X9N8"/>
<sequence>MSQETQDSIQGFEYDWLACDQDGFVGFFSTAGGGYAPDAFLQDVDAYDQAISIIRSMAPSTAPVPEPGQLSEPGDPWQQMAARGIYAFDSSFHGGPYRLTAAPTAPVRLSDLPEAAARVAGKLIYKGLRFSELKSISEDLLLL</sequence>